<organism evidence="6 7">
    <name type="scientific">Pundamilia nyererei</name>
    <dbReference type="NCBI Taxonomy" id="303518"/>
    <lineage>
        <taxon>Eukaryota</taxon>
        <taxon>Metazoa</taxon>
        <taxon>Chordata</taxon>
        <taxon>Craniata</taxon>
        <taxon>Vertebrata</taxon>
        <taxon>Euteleostomi</taxon>
        <taxon>Actinopterygii</taxon>
        <taxon>Neopterygii</taxon>
        <taxon>Teleostei</taxon>
        <taxon>Neoteleostei</taxon>
        <taxon>Acanthomorphata</taxon>
        <taxon>Ovalentaria</taxon>
        <taxon>Cichlomorphae</taxon>
        <taxon>Cichliformes</taxon>
        <taxon>Cichlidae</taxon>
        <taxon>African cichlids</taxon>
        <taxon>Pseudocrenilabrinae</taxon>
        <taxon>Haplochromini</taxon>
        <taxon>Pundamilia</taxon>
    </lineage>
</organism>
<feature type="domain" description="FIIND" evidence="5">
    <location>
        <begin position="1"/>
        <end position="127"/>
    </location>
</feature>
<dbReference type="AlphaFoldDB" id="A0A9Y6J8R5"/>
<dbReference type="InterPro" id="IPR004020">
    <property type="entry name" value="DAPIN"/>
</dbReference>
<gene>
    <name evidence="7" type="primary">LOC106456036</name>
</gene>
<keyword evidence="6" id="KW-1185">Reference proteome</keyword>
<feature type="region of interest" description="Disordered" evidence="3">
    <location>
        <begin position="119"/>
        <end position="152"/>
    </location>
</feature>
<dbReference type="GeneID" id="106456036"/>
<dbReference type="RefSeq" id="XP_013763580.1">
    <property type="nucleotide sequence ID" value="XM_013908126.1"/>
</dbReference>
<evidence type="ECO:0000259" key="4">
    <source>
        <dbReference type="PROSITE" id="PS50824"/>
    </source>
</evidence>
<protein>
    <submittedName>
        <fullName evidence="7">Uncharacterized protein LOC106456036</fullName>
    </submittedName>
</protein>
<dbReference type="Pfam" id="PF23679">
    <property type="entry name" value="UPA-FIIND"/>
    <property type="match status" value="1"/>
</dbReference>
<evidence type="ECO:0000313" key="6">
    <source>
        <dbReference type="Proteomes" id="UP000695023"/>
    </source>
</evidence>
<dbReference type="InterPro" id="IPR025307">
    <property type="entry name" value="FIIND_dom"/>
</dbReference>
<evidence type="ECO:0000259" key="5">
    <source>
        <dbReference type="PROSITE" id="PS51830"/>
    </source>
</evidence>
<feature type="domain" description="Pyrin" evidence="4">
    <location>
        <begin position="183"/>
        <end position="277"/>
    </location>
</feature>
<dbReference type="GO" id="GO:0005829">
    <property type="term" value="C:cytosol"/>
    <property type="evidence" value="ECO:0007669"/>
    <property type="project" value="UniProtKB-SubCell"/>
</dbReference>
<reference evidence="7" key="1">
    <citation type="submission" date="2025-08" db="UniProtKB">
        <authorList>
            <consortium name="RefSeq"/>
        </authorList>
    </citation>
    <scope>IDENTIFICATION</scope>
</reference>
<sequence length="277" mass="32186">MYYKPNTSFLKLHVYLIRQDPALEQIMDKKESSHGFKKIPKPHPDKYLQTERTFSLRADMETAEIQPKELTFRYNSLNFYEVFIENPGRQFHLTLLHSNDGDPVDGPVWICKIQKDDHPLSGHTEVPSCSEKYSGDEHLSAQGGKASCKSDRKRHFGMSKDLEVKDPKQLKELPRVREAGARMPKALTVQTDREKLFGMLEDLKQEELEKFKWFLRDRDVLVEFQPIPESKLEKTSTCNLVDLMFGAYTQHTVEVTKMVFTKMNRNDLVKKLSDTSS</sequence>
<dbReference type="Pfam" id="PF02758">
    <property type="entry name" value="PYRIN"/>
    <property type="match status" value="1"/>
</dbReference>
<dbReference type="SMART" id="SM01289">
    <property type="entry name" value="PYRIN"/>
    <property type="match status" value="1"/>
</dbReference>
<keyword evidence="2" id="KW-0963">Cytoplasm</keyword>
<dbReference type="PROSITE" id="PS50824">
    <property type="entry name" value="DAPIN"/>
    <property type="match status" value="1"/>
</dbReference>
<evidence type="ECO:0000256" key="1">
    <source>
        <dbReference type="ARBA" id="ARBA00004514"/>
    </source>
</evidence>
<proteinExistence type="predicted"/>
<comment type="subcellular location">
    <subcellularLocation>
        <location evidence="1">Cytoplasm</location>
        <location evidence="1">Cytosol</location>
    </subcellularLocation>
</comment>
<evidence type="ECO:0000256" key="2">
    <source>
        <dbReference type="ARBA" id="ARBA00022490"/>
    </source>
</evidence>
<dbReference type="Gene3D" id="1.10.533.10">
    <property type="entry name" value="Death Domain, Fas"/>
    <property type="match status" value="1"/>
</dbReference>
<dbReference type="PROSITE" id="PS51830">
    <property type="entry name" value="FIIND"/>
    <property type="match status" value="1"/>
</dbReference>
<dbReference type="Proteomes" id="UP000695023">
    <property type="component" value="Unplaced"/>
</dbReference>
<accession>A0A9Y6J8R5</accession>
<evidence type="ECO:0000313" key="7">
    <source>
        <dbReference type="RefSeq" id="XP_013763580.1"/>
    </source>
</evidence>
<dbReference type="SUPFAM" id="SSF47986">
    <property type="entry name" value="DEATH domain"/>
    <property type="match status" value="1"/>
</dbReference>
<name>A0A9Y6J8R5_9CICH</name>
<evidence type="ECO:0000256" key="3">
    <source>
        <dbReference type="SAM" id="MobiDB-lite"/>
    </source>
</evidence>
<dbReference type="InterPro" id="IPR011029">
    <property type="entry name" value="DEATH-like_dom_sf"/>
</dbReference>